<evidence type="ECO:0000313" key="3">
    <source>
        <dbReference type="Proteomes" id="UP000770889"/>
    </source>
</evidence>
<sequence length="178" mass="20754">MVDKRSSKQPDAIPKKPPKRLSRDYTNLPQRPITLKPLKKKKPLPTPKKASVKSKPAVKQTKKVAAKKSPPRVKRQPADQWLLKGVSEETKQYALEEANRRGVSVGQWIEQLIIDYRQPTDLATETTAETDIPQPREEINEAIHAIEERLDRIEERRGFWSRFWDQVMKQAEKQQQER</sequence>
<gene>
    <name evidence="2" type="ORF">KME65_02340</name>
</gene>
<evidence type="ECO:0000313" key="2">
    <source>
        <dbReference type="EMBL" id="MBT2987778.1"/>
    </source>
</evidence>
<protein>
    <submittedName>
        <fullName evidence="2">Uncharacterized protein</fullName>
    </submittedName>
</protein>
<feature type="region of interest" description="Disordered" evidence="1">
    <location>
        <begin position="1"/>
        <end position="80"/>
    </location>
</feature>
<organism evidence="2 3">
    <name type="scientific">Candidatus Thiodiazotropha taylori</name>
    <dbReference type="NCBI Taxonomy" id="2792791"/>
    <lineage>
        <taxon>Bacteria</taxon>
        <taxon>Pseudomonadati</taxon>
        <taxon>Pseudomonadota</taxon>
        <taxon>Gammaproteobacteria</taxon>
        <taxon>Chromatiales</taxon>
        <taxon>Sedimenticolaceae</taxon>
        <taxon>Candidatus Thiodiazotropha</taxon>
    </lineage>
</organism>
<dbReference type="EMBL" id="JAHHGM010000002">
    <property type="protein sequence ID" value="MBT2987778.1"/>
    <property type="molecule type" value="Genomic_DNA"/>
</dbReference>
<feature type="compositionally biased region" description="Basic residues" evidence="1">
    <location>
        <begin position="60"/>
        <end position="75"/>
    </location>
</feature>
<accession>A0A944M620</accession>
<feature type="compositionally biased region" description="Low complexity" evidence="1">
    <location>
        <begin position="47"/>
        <end position="59"/>
    </location>
</feature>
<proteinExistence type="predicted"/>
<evidence type="ECO:0000256" key="1">
    <source>
        <dbReference type="SAM" id="MobiDB-lite"/>
    </source>
</evidence>
<dbReference type="Proteomes" id="UP000770889">
    <property type="component" value="Unassembled WGS sequence"/>
</dbReference>
<reference evidence="2 3" key="1">
    <citation type="submission" date="2021-05" db="EMBL/GenBank/DDBJ databases">
        <title>Genetic and Functional Diversity in Clade A Lucinid endosymbionts from the Bahamas.</title>
        <authorList>
            <person name="Giani N.M."/>
            <person name="Engel A.S."/>
            <person name="Campbell B.J."/>
        </authorList>
    </citation>
    <scope>NUCLEOTIDE SEQUENCE [LARGE SCALE GENOMIC DNA]</scope>
    <source>
        <strain evidence="2">LUC16012Gg_MoonRockCtena</strain>
    </source>
</reference>
<comment type="caution">
    <text evidence="2">The sequence shown here is derived from an EMBL/GenBank/DDBJ whole genome shotgun (WGS) entry which is preliminary data.</text>
</comment>
<dbReference type="AlphaFoldDB" id="A0A944M620"/>
<name>A0A944M620_9GAMM</name>